<protein>
    <submittedName>
        <fullName evidence="3">Uncharacterized protein</fullName>
    </submittedName>
</protein>
<sequence length="405" mass="45999">MGVSDPPSLAISFCPPLLKLSFPFLGSQTLCKLCSFVVSEVWSSSLEKHRRPSLGFGPGKGNGWLRVGVGKGRDLDDRWIDMSLFRFTGFLYDSYNASDAVVLLCGDRTKDMANPSGDKARSEHRLRWMVVKWLGSEIRRGVSEIKNQSPFVERAPVISVLWDIWLNRFFYVKFVHFSHMEISMNFWHSEMIVKARSQKQDEQDKEIPWSLPSGQCCIWIVLASGPLPTKQSDTLLFGSLYLCMPEVKSCKVVYLHQKVVTCSYLEFVSSPMLESKKSFFPLLILGECTAAESIKIWDGFVLHIKILWYFIRMTAVVVSREGVEKVELLVVIFLLGLREVKTLDFRSLYVMFLIVVCNGVLTSFIVKEPRAKEASPETSRVQFSNNGSSNEMLADDLDKDHPHPA</sequence>
<keyword evidence="2" id="KW-0812">Transmembrane</keyword>
<reference evidence="3 4" key="1">
    <citation type="journal article" date="2024" name="G3 (Bethesda)">
        <title>Genome assembly of Hibiscus sabdariffa L. provides insights into metabolisms of medicinal natural products.</title>
        <authorList>
            <person name="Kim T."/>
        </authorList>
    </citation>
    <scope>NUCLEOTIDE SEQUENCE [LARGE SCALE GENOMIC DNA]</scope>
    <source>
        <strain evidence="3">TK-2024</strain>
        <tissue evidence="3">Old leaves</tissue>
    </source>
</reference>
<gene>
    <name evidence="3" type="ORF">V6N11_016277</name>
</gene>
<feature type="compositionally biased region" description="Polar residues" evidence="1">
    <location>
        <begin position="376"/>
        <end position="391"/>
    </location>
</feature>
<keyword evidence="2" id="KW-1133">Transmembrane helix</keyword>
<accession>A0ABR2TUV1</accession>
<evidence type="ECO:0000313" key="3">
    <source>
        <dbReference type="EMBL" id="KAK9041162.1"/>
    </source>
</evidence>
<proteinExistence type="predicted"/>
<dbReference type="EMBL" id="JBBPBN010000004">
    <property type="protein sequence ID" value="KAK9041162.1"/>
    <property type="molecule type" value="Genomic_DNA"/>
</dbReference>
<organism evidence="3 4">
    <name type="scientific">Hibiscus sabdariffa</name>
    <name type="common">roselle</name>
    <dbReference type="NCBI Taxonomy" id="183260"/>
    <lineage>
        <taxon>Eukaryota</taxon>
        <taxon>Viridiplantae</taxon>
        <taxon>Streptophyta</taxon>
        <taxon>Embryophyta</taxon>
        <taxon>Tracheophyta</taxon>
        <taxon>Spermatophyta</taxon>
        <taxon>Magnoliopsida</taxon>
        <taxon>eudicotyledons</taxon>
        <taxon>Gunneridae</taxon>
        <taxon>Pentapetalae</taxon>
        <taxon>rosids</taxon>
        <taxon>malvids</taxon>
        <taxon>Malvales</taxon>
        <taxon>Malvaceae</taxon>
        <taxon>Malvoideae</taxon>
        <taxon>Hibiscus</taxon>
    </lineage>
</organism>
<keyword evidence="4" id="KW-1185">Reference proteome</keyword>
<feature type="compositionally biased region" description="Basic and acidic residues" evidence="1">
    <location>
        <begin position="396"/>
        <end position="405"/>
    </location>
</feature>
<evidence type="ECO:0000256" key="2">
    <source>
        <dbReference type="SAM" id="Phobius"/>
    </source>
</evidence>
<name>A0ABR2TUV1_9ROSI</name>
<dbReference type="Proteomes" id="UP001396334">
    <property type="component" value="Unassembled WGS sequence"/>
</dbReference>
<comment type="caution">
    <text evidence="3">The sequence shown here is derived from an EMBL/GenBank/DDBJ whole genome shotgun (WGS) entry which is preliminary data.</text>
</comment>
<evidence type="ECO:0000313" key="4">
    <source>
        <dbReference type="Proteomes" id="UP001396334"/>
    </source>
</evidence>
<feature type="region of interest" description="Disordered" evidence="1">
    <location>
        <begin position="371"/>
        <end position="405"/>
    </location>
</feature>
<keyword evidence="2" id="KW-0472">Membrane</keyword>
<feature type="transmembrane region" description="Helical" evidence="2">
    <location>
        <begin position="348"/>
        <end position="366"/>
    </location>
</feature>
<evidence type="ECO:0000256" key="1">
    <source>
        <dbReference type="SAM" id="MobiDB-lite"/>
    </source>
</evidence>